<feature type="signal peptide" evidence="1">
    <location>
        <begin position="1"/>
        <end position="20"/>
    </location>
</feature>
<dbReference type="InterPro" id="IPR023614">
    <property type="entry name" value="Porin_dom_sf"/>
</dbReference>
<evidence type="ECO:0000313" key="4">
    <source>
        <dbReference type="Proteomes" id="UP000244924"/>
    </source>
</evidence>
<feature type="domain" description="Porin" evidence="2">
    <location>
        <begin position="7"/>
        <end position="318"/>
    </location>
</feature>
<sequence>MKKILLASTALVGFAGAAAAEVSLSGYAEIGISGGDGPGAAQFETQFHNDWQVNFNFSGSTDSGLEFGGRVQIEESNSPSAINGGLVIDDESFFVSGAFGKVTLGETDGAFDWALSEIYTGTSLTDDHSTHAGAYWFTGLDGAYDNQIMRYEYSFGDFGVAISAEMDDDTACTGPACDPVLGDGVTNDVNFAIGGKWAGSFQGVDVGVGAGYQDNGAISVWGLSGSAAFAMGVSVAVGYADLDGIPDAVGNGVAVDSWWGIGVAYTPATMSALTVGVNYGEYDATVAGVPDPSGWGIVANYDLGGGAVAMVGYGASDNGVSANGKGEDTWSAGLGLSF</sequence>
<protein>
    <submittedName>
        <fullName evidence="3">Porin</fullName>
    </submittedName>
</protein>
<keyword evidence="1" id="KW-0732">Signal</keyword>
<keyword evidence="4" id="KW-1185">Reference proteome</keyword>
<accession>A0A2R8BKC8</accession>
<evidence type="ECO:0000256" key="1">
    <source>
        <dbReference type="SAM" id="SignalP"/>
    </source>
</evidence>
<organism evidence="3 4">
    <name type="scientific">Albidovulum aquaemixtae</name>
    <dbReference type="NCBI Taxonomy" id="1542388"/>
    <lineage>
        <taxon>Bacteria</taxon>
        <taxon>Pseudomonadati</taxon>
        <taxon>Pseudomonadota</taxon>
        <taxon>Alphaproteobacteria</taxon>
        <taxon>Rhodobacterales</taxon>
        <taxon>Paracoccaceae</taxon>
        <taxon>Albidovulum</taxon>
    </lineage>
</organism>
<feature type="chain" id="PRO_5015346874" evidence="1">
    <location>
        <begin position="21"/>
        <end position="338"/>
    </location>
</feature>
<dbReference type="OrthoDB" id="7326315at2"/>
<dbReference type="EMBL" id="OMOQ01000002">
    <property type="protein sequence ID" value="SPH23849.1"/>
    <property type="molecule type" value="Genomic_DNA"/>
</dbReference>
<dbReference type="GO" id="GO:0016020">
    <property type="term" value="C:membrane"/>
    <property type="evidence" value="ECO:0007669"/>
    <property type="project" value="InterPro"/>
</dbReference>
<name>A0A2R8BKC8_9RHOB</name>
<proteinExistence type="predicted"/>
<evidence type="ECO:0000313" key="3">
    <source>
        <dbReference type="EMBL" id="SPH23849.1"/>
    </source>
</evidence>
<evidence type="ECO:0000259" key="2">
    <source>
        <dbReference type="Pfam" id="PF13609"/>
    </source>
</evidence>
<dbReference type="GO" id="GO:0015288">
    <property type="term" value="F:porin activity"/>
    <property type="evidence" value="ECO:0007669"/>
    <property type="project" value="InterPro"/>
</dbReference>
<dbReference type="Pfam" id="PF13609">
    <property type="entry name" value="Porin_4"/>
    <property type="match status" value="1"/>
</dbReference>
<dbReference type="Proteomes" id="UP000244924">
    <property type="component" value="Unassembled WGS sequence"/>
</dbReference>
<gene>
    <name evidence="3" type="ORF">DEA8626_02921</name>
</gene>
<reference evidence="3 4" key="1">
    <citation type="submission" date="2018-03" db="EMBL/GenBank/DDBJ databases">
        <authorList>
            <person name="Keele B.F."/>
        </authorList>
    </citation>
    <scope>NUCLEOTIDE SEQUENCE [LARGE SCALE GENOMIC DNA]</scope>
    <source>
        <strain evidence="3 4">CECT 8626</strain>
    </source>
</reference>
<dbReference type="SUPFAM" id="SSF56935">
    <property type="entry name" value="Porins"/>
    <property type="match status" value="1"/>
</dbReference>
<dbReference type="InterPro" id="IPR033900">
    <property type="entry name" value="Gram_neg_porin_domain"/>
</dbReference>
<dbReference type="AlphaFoldDB" id="A0A2R8BKC8"/>
<dbReference type="RefSeq" id="WP_108853922.1">
    <property type="nucleotide sequence ID" value="NZ_OMOQ01000002.1"/>
</dbReference>
<dbReference type="Gene3D" id="2.40.160.10">
    <property type="entry name" value="Porin"/>
    <property type="match status" value="1"/>
</dbReference>